<dbReference type="Proteomes" id="UP001519921">
    <property type="component" value="Unassembled WGS sequence"/>
</dbReference>
<accession>A0ABS7ALC0</accession>
<protein>
    <submittedName>
        <fullName evidence="1">Uncharacterized protein</fullName>
    </submittedName>
</protein>
<dbReference type="EMBL" id="JAHXPT010000003">
    <property type="protein sequence ID" value="MBW6409458.1"/>
    <property type="molecule type" value="Genomic_DNA"/>
</dbReference>
<evidence type="ECO:0000313" key="2">
    <source>
        <dbReference type="Proteomes" id="UP001519921"/>
    </source>
</evidence>
<proteinExistence type="predicted"/>
<keyword evidence="2" id="KW-1185">Reference proteome</keyword>
<comment type="caution">
    <text evidence="1">The sequence shown here is derived from an EMBL/GenBank/DDBJ whole genome shotgun (WGS) entry which is preliminary data.</text>
</comment>
<sequence>MKELFRIKDLVFYEEEFLDDIQEFEDLLPIINELSSSLNYEKIEIAGSNECCEDTKENYFIEIHGYINAEDEFITKEELEKIPVVIENLKLDLFVIRIYKCTACNKWIIDILE</sequence>
<name>A0ABS7ALC0_9CLOT</name>
<evidence type="ECO:0000313" key="1">
    <source>
        <dbReference type="EMBL" id="MBW6409458.1"/>
    </source>
</evidence>
<reference evidence="1 2" key="1">
    <citation type="submission" date="2021-07" db="EMBL/GenBank/DDBJ databases">
        <title>Clostridium weizhouense sp. nov., an anaerobic bacterium isolated from activated sludge of Petroleum wastewater.</title>
        <authorList>
            <person name="Li Q."/>
        </authorList>
    </citation>
    <scope>NUCLEOTIDE SEQUENCE [LARGE SCALE GENOMIC DNA]</scope>
    <source>
        <strain evidence="1 2">YB-6</strain>
    </source>
</reference>
<organism evidence="1 2">
    <name type="scientific">Clostridium weizhouense</name>
    <dbReference type="NCBI Taxonomy" id="2859781"/>
    <lineage>
        <taxon>Bacteria</taxon>
        <taxon>Bacillati</taxon>
        <taxon>Bacillota</taxon>
        <taxon>Clostridia</taxon>
        <taxon>Eubacteriales</taxon>
        <taxon>Clostridiaceae</taxon>
        <taxon>Clostridium</taxon>
    </lineage>
</organism>
<gene>
    <name evidence="1" type="ORF">KYD98_05090</name>
</gene>
<dbReference type="RefSeq" id="WP_219778517.1">
    <property type="nucleotide sequence ID" value="NZ_JAHXPT010000003.1"/>
</dbReference>